<evidence type="ECO:0000256" key="1">
    <source>
        <dbReference type="ARBA" id="ARBA00029569"/>
    </source>
</evidence>
<dbReference type="InterPro" id="IPR050754">
    <property type="entry name" value="FKBP4/5/8-like"/>
</dbReference>
<sequence length="198" mass="22531">MSNPESMMLESEGKPLTKVNLNDLKKKLSEAERYKEAGNVFCKNGDFKKAAGQYHRGILFLKGIDNDLFGTPDFLKIISVHPYSEETKIPEDIEQKCLAVNISVYNNLSASLLKVEGSDPLRILHYTNIVLELDPINSKALYRRAQAHYIMKDYDDAAETLKCIPKPDRDVLLLLKKAETSLKEEAKSQKAMYKNMFK</sequence>
<proteinExistence type="evidence at transcript level"/>
<dbReference type="EMBL" id="BT120815">
    <property type="protein sequence ID" value="ADD24455.1"/>
    <property type="molecule type" value="mRNA"/>
</dbReference>
<dbReference type="Gene3D" id="1.25.40.10">
    <property type="entry name" value="Tetratricopeptide repeat domain"/>
    <property type="match status" value="1"/>
</dbReference>
<accession>D3PGQ9</accession>
<dbReference type="OrthoDB" id="407558at2759"/>
<protein>
    <recommendedName>
        <fullName evidence="1">Rotamase</fullName>
    </recommendedName>
</protein>
<dbReference type="InterPro" id="IPR011990">
    <property type="entry name" value="TPR-like_helical_dom_sf"/>
</dbReference>
<name>D3PGQ9_LEPSM</name>
<reference evidence="2" key="1">
    <citation type="submission" date="2010-03" db="EMBL/GenBank/DDBJ databases">
        <title>Lepeophtheirus salmonis ESTs and full-length cDNAs.</title>
        <authorList>
            <person name="Yasuike M."/>
            <person name="von Schalburg K."/>
            <person name="Cooper G."/>
            <person name="Leong J."/>
            <person name="Jones S.R.M."/>
            <person name="Koop B.F."/>
        </authorList>
    </citation>
    <scope>NUCLEOTIDE SEQUENCE</scope>
    <source>
        <tissue evidence="2">Whole</tissue>
    </source>
</reference>
<dbReference type="SUPFAM" id="SSF48452">
    <property type="entry name" value="TPR-like"/>
    <property type="match status" value="1"/>
</dbReference>
<dbReference type="AlphaFoldDB" id="D3PGQ9"/>
<organism evidence="2">
    <name type="scientific">Lepeophtheirus salmonis</name>
    <name type="common">Salmon louse</name>
    <name type="synonym">Caligus salmonis</name>
    <dbReference type="NCBI Taxonomy" id="72036"/>
    <lineage>
        <taxon>Eukaryota</taxon>
        <taxon>Metazoa</taxon>
        <taxon>Ecdysozoa</taxon>
        <taxon>Arthropoda</taxon>
        <taxon>Crustacea</taxon>
        <taxon>Multicrustacea</taxon>
        <taxon>Hexanauplia</taxon>
        <taxon>Copepoda</taxon>
        <taxon>Siphonostomatoida</taxon>
        <taxon>Caligidae</taxon>
        <taxon>Lepeophtheirus</taxon>
    </lineage>
</organism>
<dbReference type="PANTHER" id="PTHR46512:SF9">
    <property type="entry name" value="PEPTIDYLPROLYL ISOMERASE"/>
    <property type="match status" value="1"/>
</dbReference>
<evidence type="ECO:0000313" key="2">
    <source>
        <dbReference type="EMBL" id="ADD24455.1"/>
    </source>
</evidence>
<dbReference type="PANTHER" id="PTHR46512">
    <property type="entry name" value="PEPTIDYLPROLYL ISOMERASE"/>
    <property type="match status" value="1"/>
</dbReference>
<gene>
    <name evidence="2" type="primary">TTC9C</name>
</gene>